<evidence type="ECO:0000256" key="5">
    <source>
        <dbReference type="ARBA" id="ARBA00023136"/>
    </source>
</evidence>
<evidence type="ECO:0000256" key="6">
    <source>
        <dbReference type="RuleBase" id="RU363108"/>
    </source>
</evidence>
<comment type="subcellular location">
    <subcellularLocation>
        <location evidence="1 6">Cell membrane</location>
        <topology evidence="1 6">Multi-pass membrane protein</topology>
    </subcellularLocation>
</comment>
<sequence length="361" mass="41607">MLVIAVSYTPIALQILYSDMVFLRQNDLLTYVGYIRYGVMLTCALATLFMQVIFRSAIISSVNQMLHLSGLLLDRPSFVNGYVTWKVVSKCLTVVLQALWTVFLIENDNAVSNMWYLATLVFVHYCLMVLQMTLNMLYFGVLLITLLIKQVNANLVGLLLNLRTLPHHRGGVNAQSRDKLCKDVGQLMHFHYILVKLSTTYVNLYGWQLLSFLMSVIMECVTQIFIMYFVPAEMARRERKSNDAEARPPPIPINPFALMYVIGLLWDMFLIVVMLDDMRLQFFHTRHLYTSSIWLRALASPANVRLEGCLSHFNLYLLHAQPRISYSACGLFTFDKTLILVTLERIFLYLVLLIQFDLITN</sequence>
<keyword evidence="6 8" id="KW-0675">Receptor</keyword>
<keyword evidence="4 6" id="KW-1133">Transmembrane helix</keyword>
<keyword evidence="6" id="KW-0807">Transducer</keyword>
<comment type="function">
    <text evidence="6">Gustatory receptor which mediates acceptance or avoidance behavior, depending on its substrates.</text>
</comment>
<feature type="transmembrane region" description="Helical" evidence="6">
    <location>
        <begin position="79"/>
        <end position="102"/>
    </location>
</feature>
<feature type="transmembrane region" description="Helical" evidence="6">
    <location>
        <begin position="251"/>
        <end position="275"/>
    </location>
</feature>
<dbReference type="Proteomes" id="UP001652621">
    <property type="component" value="Unplaced"/>
</dbReference>
<protein>
    <recommendedName>
        <fullName evidence="6">Gustatory receptor</fullName>
    </recommendedName>
</protein>
<dbReference type="RefSeq" id="XP_058975757.1">
    <property type="nucleotide sequence ID" value="XM_059119774.1"/>
</dbReference>
<dbReference type="GeneID" id="131800467"/>
<reference evidence="8" key="1">
    <citation type="submission" date="2025-08" db="UniProtKB">
        <authorList>
            <consortium name="RefSeq"/>
        </authorList>
    </citation>
    <scope>IDENTIFICATION</scope>
    <source>
        <strain evidence="8">Aabys</strain>
        <tissue evidence="8">Whole body</tissue>
    </source>
</reference>
<feature type="transmembrane region" description="Helical" evidence="6">
    <location>
        <begin position="114"/>
        <end position="130"/>
    </location>
</feature>
<proteinExistence type="inferred from homology"/>
<evidence type="ECO:0000256" key="1">
    <source>
        <dbReference type="ARBA" id="ARBA00004651"/>
    </source>
</evidence>
<evidence type="ECO:0000313" key="8">
    <source>
        <dbReference type="RefSeq" id="XP_058975757.1"/>
    </source>
</evidence>
<comment type="similarity">
    <text evidence="6">Belongs to the insect chemoreceptor superfamily. Gustatory receptor (GR) family.</text>
</comment>
<accession>A0ABM3UQH1</accession>
<keyword evidence="3 6" id="KW-0812">Transmembrane</keyword>
<evidence type="ECO:0000256" key="2">
    <source>
        <dbReference type="ARBA" id="ARBA00022475"/>
    </source>
</evidence>
<feature type="transmembrane region" description="Helical" evidence="6">
    <location>
        <begin position="338"/>
        <end position="359"/>
    </location>
</feature>
<keyword evidence="7" id="KW-1185">Reference proteome</keyword>
<evidence type="ECO:0000313" key="7">
    <source>
        <dbReference type="Proteomes" id="UP001652621"/>
    </source>
</evidence>
<feature type="transmembrane region" description="Helical" evidence="6">
    <location>
        <begin position="205"/>
        <end position="230"/>
    </location>
</feature>
<evidence type="ECO:0000256" key="3">
    <source>
        <dbReference type="ARBA" id="ARBA00022692"/>
    </source>
</evidence>
<organism evidence="7 8">
    <name type="scientific">Musca domestica</name>
    <name type="common">House fly</name>
    <dbReference type="NCBI Taxonomy" id="7370"/>
    <lineage>
        <taxon>Eukaryota</taxon>
        <taxon>Metazoa</taxon>
        <taxon>Ecdysozoa</taxon>
        <taxon>Arthropoda</taxon>
        <taxon>Hexapoda</taxon>
        <taxon>Insecta</taxon>
        <taxon>Pterygota</taxon>
        <taxon>Neoptera</taxon>
        <taxon>Endopterygota</taxon>
        <taxon>Diptera</taxon>
        <taxon>Brachycera</taxon>
        <taxon>Muscomorpha</taxon>
        <taxon>Muscoidea</taxon>
        <taxon>Muscidae</taxon>
        <taxon>Musca</taxon>
    </lineage>
</organism>
<feature type="transmembrane region" description="Helical" evidence="6">
    <location>
        <begin position="137"/>
        <end position="160"/>
    </location>
</feature>
<keyword evidence="5 6" id="KW-0472">Membrane</keyword>
<name>A0ABM3UQH1_MUSDO</name>
<feature type="transmembrane region" description="Helical" evidence="6">
    <location>
        <begin position="34"/>
        <end position="58"/>
    </location>
</feature>
<dbReference type="InterPro" id="IPR013604">
    <property type="entry name" value="7TM_chemorcpt"/>
</dbReference>
<evidence type="ECO:0000256" key="4">
    <source>
        <dbReference type="ARBA" id="ARBA00022989"/>
    </source>
</evidence>
<keyword evidence="2 6" id="KW-1003">Cell membrane</keyword>
<dbReference type="Pfam" id="PF08395">
    <property type="entry name" value="7tm_7"/>
    <property type="match status" value="1"/>
</dbReference>
<gene>
    <name evidence="8" type="primary">LOC131800467</name>
</gene>